<dbReference type="Gene3D" id="3.60.10.10">
    <property type="entry name" value="Endonuclease/exonuclease/phosphatase"/>
    <property type="match status" value="1"/>
</dbReference>
<gene>
    <name evidence="2" type="ORF">JTE90_020170</name>
</gene>
<dbReference type="SUPFAM" id="SSF56219">
    <property type="entry name" value="DNase I-like"/>
    <property type="match status" value="1"/>
</dbReference>
<keyword evidence="3" id="KW-1185">Reference proteome</keyword>
<dbReference type="EMBL" id="JAFNEN010000888">
    <property type="protein sequence ID" value="KAG8176384.1"/>
    <property type="molecule type" value="Genomic_DNA"/>
</dbReference>
<dbReference type="InterPro" id="IPR036691">
    <property type="entry name" value="Endo/exonu/phosph_ase_sf"/>
</dbReference>
<proteinExistence type="predicted"/>
<dbReference type="PANTHER" id="PTHR33273">
    <property type="entry name" value="DOMAIN-CONTAINING PROTEIN, PUTATIVE-RELATED"/>
    <property type="match status" value="1"/>
</dbReference>
<evidence type="ECO:0000259" key="1">
    <source>
        <dbReference type="Pfam" id="PF14529"/>
    </source>
</evidence>
<evidence type="ECO:0000313" key="3">
    <source>
        <dbReference type="Proteomes" id="UP000827092"/>
    </source>
</evidence>
<dbReference type="InterPro" id="IPR005135">
    <property type="entry name" value="Endo/exonuclease/phosphatase"/>
</dbReference>
<accession>A0AAV6TX50</accession>
<sequence>MKFFATPPKLSITYDNPACPDRPLYYLIDSVHILKCIRNNWLNQKNVGTCMFLPNFTTLSPFDTASFQAIKKLHEVESGKLLKYGYGLTLKALPPSSLERQNVKLALQEPYLDQDGCIGRLPFTWREIHKPHSKTAVAVTNSKISVAQIHTSKCIAAATITVGKEVLKVISAYFSPALSLRMGLEELGTLLDGLELSKVVIEGDFNAHHPSWGPVRNTHRNLDMGVSVLSFATSRALLIWNDPNSISTFRRGDWESWIYLTMSSTEVAAPHTWKVVENPLSDHNTIIFQTGKQTVPNVQKFSLNPHSLKKAARYFTTNVGNIMHMIESAPDNAAVDSAVEYLTEKLKETSASKLRIAPKGRAPVHWWSPQLASLRNRCKALRRRAARAGSAAEKEKGHIIFKRERAKYRRALLVAKRQSWSGYCKNAGKEGLWTVPYLIGYGKYRTPQVIGAVKDPNGCLTKSTTDYHCHH</sequence>
<evidence type="ECO:0000313" key="2">
    <source>
        <dbReference type="EMBL" id="KAG8176384.1"/>
    </source>
</evidence>
<dbReference type="AlphaFoldDB" id="A0AAV6TX50"/>
<name>A0AAV6TX50_9ARAC</name>
<comment type="caution">
    <text evidence="2">The sequence shown here is derived from an EMBL/GenBank/DDBJ whole genome shotgun (WGS) entry which is preliminary data.</text>
</comment>
<protein>
    <recommendedName>
        <fullName evidence="1">Endonuclease/exonuclease/phosphatase domain-containing protein</fullName>
    </recommendedName>
</protein>
<feature type="domain" description="Endonuclease/exonuclease/phosphatase" evidence="1">
    <location>
        <begin position="168"/>
        <end position="287"/>
    </location>
</feature>
<organism evidence="2 3">
    <name type="scientific">Oedothorax gibbosus</name>
    <dbReference type="NCBI Taxonomy" id="931172"/>
    <lineage>
        <taxon>Eukaryota</taxon>
        <taxon>Metazoa</taxon>
        <taxon>Ecdysozoa</taxon>
        <taxon>Arthropoda</taxon>
        <taxon>Chelicerata</taxon>
        <taxon>Arachnida</taxon>
        <taxon>Araneae</taxon>
        <taxon>Araneomorphae</taxon>
        <taxon>Entelegynae</taxon>
        <taxon>Araneoidea</taxon>
        <taxon>Linyphiidae</taxon>
        <taxon>Erigoninae</taxon>
        <taxon>Oedothorax</taxon>
    </lineage>
</organism>
<dbReference type="GO" id="GO:0003824">
    <property type="term" value="F:catalytic activity"/>
    <property type="evidence" value="ECO:0007669"/>
    <property type="project" value="InterPro"/>
</dbReference>
<dbReference type="Pfam" id="PF14529">
    <property type="entry name" value="Exo_endo_phos_2"/>
    <property type="match status" value="1"/>
</dbReference>
<dbReference type="Proteomes" id="UP000827092">
    <property type="component" value="Unassembled WGS sequence"/>
</dbReference>
<dbReference type="PANTHER" id="PTHR33273:SF4">
    <property type="entry name" value="ENDONUCLEASE_EXONUCLEASE_PHOSPHATASE DOMAIN-CONTAINING PROTEIN"/>
    <property type="match status" value="1"/>
</dbReference>
<reference evidence="2 3" key="1">
    <citation type="journal article" date="2022" name="Nat. Ecol. Evol.">
        <title>A masculinizing supergene underlies an exaggerated male reproductive morph in a spider.</title>
        <authorList>
            <person name="Hendrickx F."/>
            <person name="De Corte Z."/>
            <person name="Sonet G."/>
            <person name="Van Belleghem S.M."/>
            <person name="Kostlbacher S."/>
            <person name="Vangestel C."/>
        </authorList>
    </citation>
    <scope>NUCLEOTIDE SEQUENCE [LARGE SCALE GENOMIC DNA]</scope>
    <source>
        <strain evidence="2">W744_W776</strain>
    </source>
</reference>